<dbReference type="EMBL" id="WFLM01000006">
    <property type="protein sequence ID" value="KAB8036527.1"/>
    <property type="molecule type" value="Genomic_DNA"/>
</dbReference>
<comment type="caution">
    <text evidence="5">Lacks conserved residue(s) required for the propagation of feature annotation.</text>
</comment>
<dbReference type="Gene3D" id="3.40.50.150">
    <property type="entry name" value="Vaccinia Virus protein VP39"/>
    <property type="match status" value="1"/>
</dbReference>
<keyword evidence="4 5" id="KW-0949">S-adenosyl-L-methionine</keyword>
<feature type="binding site" evidence="5">
    <location>
        <position position="92"/>
    </location>
    <ligand>
        <name>S-adenosyl-L-methionine</name>
        <dbReference type="ChEBI" id="CHEBI:59789"/>
    </ligand>
</feature>
<dbReference type="InterPro" id="IPR029063">
    <property type="entry name" value="SAM-dependent_MTases_sf"/>
</dbReference>
<evidence type="ECO:0000313" key="6">
    <source>
        <dbReference type="EMBL" id="KAB8036527.1"/>
    </source>
</evidence>
<dbReference type="NCBIfam" id="NF001244">
    <property type="entry name" value="PRK00216.1-5"/>
    <property type="match status" value="1"/>
</dbReference>
<keyword evidence="2 5" id="KW-0489">Methyltransferase</keyword>
<dbReference type="UniPathway" id="UPA00079">
    <property type="reaction ID" value="UER00169"/>
</dbReference>
<dbReference type="HAMAP" id="MF_01813">
    <property type="entry name" value="MenG_UbiE_methyltr"/>
    <property type="match status" value="1"/>
</dbReference>
<keyword evidence="7" id="KW-1185">Reference proteome</keyword>
<dbReference type="InterPro" id="IPR023576">
    <property type="entry name" value="UbiE/COQ5_MeTrFase_CS"/>
</dbReference>
<evidence type="ECO:0000256" key="1">
    <source>
        <dbReference type="ARBA" id="ARBA00022428"/>
    </source>
</evidence>
<dbReference type="PANTHER" id="PTHR43591:SF24">
    <property type="entry name" value="2-METHOXY-6-POLYPRENYL-1,4-BENZOQUINOL METHYLASE, MITOCHONDRIAL"/>
    <property type="match status" value="1"/>
</dbReference>
<dbReference type="CDD" id="cd02440">
    <property type="entry name" value="AdoMet_MTases"/>
    <property type="match status" value="1"/>
</dbReference>
<protein>
    <recommendedName>
        <fullName evidence="5">Demethylmenaquinone methyltransferase</fullName>
        <ecNumber evidence="5">2.1.1.163</ecNumber>
    </recommendedName>
</protein>
<evidence type="ECO:0000256" key="4">
    <source>
        <dbReference type="ARBA" id="ARBA00022691"/>
    </source>
</evidence>
<dbReference type="NCBIfam" id="TIGR01934">
    <property type="entry name" value="MenG_MenH_UbiE"/>
    <property type="match status" value="1"/>
</dbReference>
<evidence type="ECO:0000256" key="5">
    <source>
        <dbReference type="HAMAP-Rule" id="MF_01813"/>
    </source>
</evidence>
<evidence type="ECO:0000256" key="3">
    <source>
        <dbReference type="ARBA" id="ARBA00022679"/>
    </source>
</evidence>
<dbReference type="InterPro" id="IPR004033">
    <property type="entry name" value="UbiE/COQ5_MeTrFase"/>
</dbReference>
<keyword evidence="1 5" id="KW-0474">Menaquinone biosynthesis</keyword>
<dbReference type="PROSITE" id="PS51608">
    <property type="entry name" value="SAM_MT_UBIE"/>
    <property type="match status" value="1"/>
</dbReference>
<dbReference type="OrthoDB" id="9808140at2"/>
<dbReference type="AlphaFoldDB" id="A0A6N6VNZ6"/>
<gene>
    <name evidence="6" type="primary">ubiE</name>
    <name evidence="5" type="synonym">menG</name>
    <name evidence="6" type="ORF">GCL60_15495</name>
</gene>
<accession>A0A6N6VNZ6</accession>
<feature type="binding site" evidence="5">
    <location>
        <position position="135"/>
    </location>
    <ligand>
        <name>S-adenosyl-L-methionine</name>
        <dbReference type="ChEBI" id="CHEBI:59789"/>
    </ligand>
</feature>
<evidence type="ECO:0000256" key="2">
    <source>
        <dbReference type="ARBA" id="ARBA00022603"/>
    </source>
</evidence>
<dbReference type="GO" id="GO:0032259">
    <property type="term" value="P:methylation"/>
    <property type="evidence" value="ECO:0007669"/>
    <property type="project" value="UniProtKB-KW"/>
</dbReference>
<comment type="function">
    <text evidence="5">Methyltransferase required for the conversion of demethylmenaquinol (DMKH2) to menaquinol (MKH2).</text>
</comment>
<dbReference type="GO" id="GO:0043770">
    <property type="term" value="F:demethylmenaquinone methyltransferase activity"/>
    <property type="evidence" value="ECO:0007669"/>
    <property type="project" value="UniProtKB-UniRule"/>
</dbReference>
<comment type="similarity">
    <text evidence="5">Belongs to the class I-like SAM-binding methyltransferase superfamily. MenG/UbiE family.</text>
</comment>
<dbReference type="Pfam" id="PF01209">
    <property type="entry name" value="Ubie_methyltran"/>
    <property type="match status" value="1"/>
</dbReference>
<feature type="binding site" evidence="5">
    <location>
        <position position="71"/>
    </location>
    <ligand>
        <name>S-adenosyl-L-methionine</name>
        <dbReference type="ChEBI" id="CHEBI:59789"/>
    </ligand>
</feature>
<dbReference type="GO" id="GO:0009234">
    <property type="term" value="P:menaquinone biosynthetic process"/>
    <property type="evidence" value="ECO:0007669"/>
    <property type="project" value="UniProtKB-UniRule"/>
</dbReference>
<dbReference type="RefSeq" id="WP_153421654.1">
    <property type="nucleotide sequence ID" value="NZ_WFLM01000006.1"/>
</dbReference>
<dbReference type="Proteomes" id="UP000437748">
    <property type="component" value="Unassembled WGS sequence"/>
</dbReference>
<comment type="caution">
    <text evidence="6">The sequence shown here is derived from an EMBL/GenBank/DDBJ whole genome shotgun (WGS) entry which is preliminary data.</text>
</comment>
<dbReference type="PROSITE" id="PS01183">
    <property type="entry name" value="UBIE_1"/>
    <property type="match status" value="1"/>
</dbReference>
<dbReference type="PANTHER" id="PTHR43591">
    <property type="entry name" value="METHYLTRANSFERASE"/>
    <property type="match status" value="1"/>
</dbReference>
<reference evidence="6 7" key="1">
    <citation type="submission" date="2019-10" db="EMBL/GenBank/DDBJ databases">
        <title>New species of Slilvanegrellaceae.</title>
        <authorList>
            <person name="Pitt A."/>
            <person name="Hahn M.W."/>
        </authorList>
    </citation>
    <scope>NUCLEOTIDE SEQUENCE [LARGE SCALE GENOMIC DNA]</scope>
    <source>
        <strain evidence="6 7">SP-Ram-0.45-NSY-1</strain>
    </source>
</reference>
<dbReference type="GO" id="GO:0006744">
    <property type="term" value="P:ubiquinone biosynthetic process"/>
    <property type="evidence" value="ECO:0007669"/>
    <property type="project" value="UniProtKB-UniPathway"/>
</dbReference>
<organism evidence="6 7">
    <name type="scientific">Silvanigrella paludirubra</name>
    <dbReference type="NCBI Taxonomy" id="2499159"/>
    <lineage>
        <taxon>Bacteria</taxon>
        <taxon>Pseudomonadati</taxon>
        <taxon>Bdellovibrionota</taxon>
        <taxon>Oligoflexia</taxon>
        <taxon>Silvanigrellales</taxon>
        <taxon>Silvanigrellaceae</taxon>
        <taxon>Silvanigrella</taxon>
    </lineage>
</organism>
<proteinExistence type="inferred from homology"/>
<dbReference type="SUPFAM" id="SSF53335">
    <property type="entry name" value="S-adenosyl-L-methionine-dependent methyltransferases"/>
    <property type="match status" value="1"/>
</dbReference>
<comment type="pathway">
    <text evidence="5">Quinol/quinone metabolism; menaquinone biosynthesis; menaquinol from 1,4-dihydroxy-2-naphthoate: step 2/2.</text>
</comment>
<keyword evidence="3 5" id="KW-0808">Transferase</keyword>
<dbReference type="UniPathway" id="UPA00232"/>
<sequence length="246" mass="27941">MSLNDSSNKQMILSEKSIQIQSMFDKISKRYDLLNRLLSAGQDTRWRNKMIRSMPSIVSKQGTLYDIACGTGDVLLNTKRKRKDYSNLIGFDISEGMLSQARIRSKLKQYDIQFIQASAEQIPAENNSADCITISFGLRNVDNRETALQEFHRILKKGGTLFVLEFFPSESTFFAKVFDIYFKKVLPKIGGLISDKSAYEYLPKSVSTMPSGKEFKQILSNIGFIEIEQTLWLGGATRLFKAVKKS</sequence>
<comment type="catalytic activity">
    <reaction evidence="5">
        <text>a 2-demethylmenaquinol + S-adenosyl-L-methionine = a menaquinol + S-adenosyl-L-homocysteine + H(+)</text>
        <dbReference type="Rhea" id="RHEA:42640"/>
        <dbReference type="Rhea" id="RHEA-COMP:9539"/>
        <dbReference type="Rhea" id="RHEA-COMP:9563"/>
        <dbReference type="ChEBI" id="CHEBI:15378"/>
        <dbReference type="ChEBI" id="CHEBI:18151"/>
        <dbReference type="ChEBI" id="CHEBI:55437"/>
        <dbReference type="ChEBI" id="CHEBI:57856"/>
        <dbReference type="ChEBI" id="CHEBI:59789"/>
        <dbReference type="EC" id="2.1.1.163"/>
    </reaction>
</comment>
<dbReference type="EC" id="2.1.1.163" evidence="5"/>
<name>A0A6N6VNZ6_9BACT</name>
<evidence type="ECO:0000313" key="7">
    <source>
        <dbReference type="Proteomes" id="UP000437748"/>
    </source>
</evidence>